<dbReference type="InterPro" id="IPR046371">
    <property type="entry name" value="Bcl-2_BH1-3"/>
</dbReference>
<comment type="subcellular location">
    <subcellularLocation>
        <location evidence="1">Membrane</location>
        <topology evidence="1">Single-pass membrane protein</topology>
    </subcellularLocation>
</comment>
<evidence type="ECO:0000256" key="6">
    <source>
        <dbReference type="ARBA" id="ARBA00023136"/>
    </source>
</evidence>
<dbReference type="SMART" id="SM00337">
    <property type="entry name" value="BCL"/>
    <property type="match status" value="1"/>
</dbReference>
<evidence type="ECO:0000256" key="3">
    <source>
        <dbReference type="ARBA" id="ARBA00022692"/>
    </source>
</evidence>
<dbReference type="PANTHER" id="PTHR11256:SF48">
    <property type="entry name" value="BCL-2-RELATED OVARIAN KILLER PROTEIN"/>
    <property type="match status" value="1"/>
</dbReference>
<dbReference type="GO" id="GO:0005741">
    <property type="term" value="C:mitochondrial outer membrane"/>
    <property type="evidence" value="ECO:0007669"/>
    <property type="project" value="TreeGrafter"/>
</dbReference>
<dbReference type="GeneID" id="106665808"/>
<keyword evidence="3 7" id="KW-0812">Transmembrane</keyword>
<dbReference type="OMA" id="IFHRKLG"/>
<dbReference type="GO" id="GO:0008630">
    <property type="term" value="P:intrinsic apoptotic signaling pathway in response to DNA damage"/>
    <property type="evidence" value="ECO:0007669"/>
    <property type="project" value="TreeGrafter"/>
</dbReference>
<comment type="similarity">
    <text evidence="2">Belongs to the Bcl-2 family.</text>
</comment>
<dbReference type="Pfam" id="PF00452">
    <property type="entry name" value="Bcl-2"/>
    <property type="match status" value="1"/>
</dbReference>
<dbReference type="Proteomes" id="UP000494040">
    <property type="component" value="Unassembled WGS sequence"/>
</dbReference>
<evidence type="ECO:0000256" key="2">
    <source>
        <dbReference type="ARBA" id="ARBA00009458"/>
    </source>
</evidence>
<organism evidence="9 10">
    <name type="scientific">Cimex lectularius</name>
    <name type="common">Bed bug</name>
    <name type="synonym">Acanthia lectularia</name>
    <dbReference type="NCBI Taxonomy" id="79782"/>
    <lineage>
        <taxon>Eukaryota</taxon>
        <taxon>Metazoa</taxon>
        <taxon>Ecdysozoa</taxon>
        <taxon>Arthropoda</taxon>
        <taxon>Hexapoda</taxon>
        <taxon>Insecta</taxon>
        <taxon>Pterygota</taxon>
        <taxon>Neoptera</taxon>
        <taxon>Paraneoptera</taxon>
        <taxon>Hemiptera</taxon>
        <taxon>Heteroptera</taxon>
        <taxon>Panheteroptera</taxon>
        <taxon>Cimicomorpha</taxon>
        <taxon>Cimicidae</taxon>
        <taxon>Cimex</taxon>
    </lineage>
</organism>
<keyword evidence="6 7" id="KW-0472">Membrane</keyword>
<dbReference type="FunFam" id="1.10.437.10:FF:000009">
    <property type="entry name" value="Uncharacterized protein, isoform A"/>
    <property type="match status" value="1"/>
</dbReference>
<dbReference type="GO" id="GO:0042981">
    <property type="term" value="P:regulation of apoptotic process"/>
    <property type="evidence" value="ECO:0007669"/>
    <property type="project" value="InterPro"/>
</dbReference>
<dbReference type="KEGG" id="clec:106665808"/>
<evidence type="ECO:0000313" key="9">
    <source>
        <dbReference type="EnsemblMetazoa" id="XP_014248026.1"/>
    </source>
</evidence>
<name>A0A8I6RR48_CIMLE</name>
<proteinExistence type="inferred from homology"/>
<protein>
    <recommendedName>
        <fullName evidence="8">Bcl-2 Bcl-2 homology region 1-3 domain-containing protein</fullName>
    </recommendedName>
</protein>
<dbReference type="InterPro" id="IPR036834">
    <property type="entry name" value="Bcl-2-like_sf"/>
</dbReference>
<dbReference type="PROSITE" id="PS50062">
    <property type="entry name" value="BCL2_FAMILY"/>
    <property type="match status" value="1"/>
</dbReference>
<evidence type="ECO:0000256" key="1">
    <source>
        <dbReference type="ARBA" id="ARBA00004167"/>
    </source>
</evidence>
<dbReference type="OrthoDB" id="6021377at2759"/>
<keyword evidence="5 7" id="KW-1133">Transmembrane helix</keyword>
<reference evidence="9" key="1">
    <citation type="submission" date="2022-01" db="UniProtKB">
        <authorList>
            <consortium name="EnsemblMetazoa"/>
        </authorList>
    </citation>
    <scope>IDENTIFICATION</scope>
</reference>
<keyword evidence="4" id="KW-0053">Apoptosis</keyword>
<dbReference type="GO" id="GO:0001836">
    <property type="term" value="P:release of cytochrome c from mitochondria"/>
    <property type="evidence" value="ECO:0007669"/>
    <property type="project" value="TreeGrafter"/>
</dbReference>
<evidence type="ECO:0000259" key="8">
    <source>
        <dbReference type="SMART" id="SM00337"/>
    </source>
</evidence>
<keyword evidence="10" id="KW-1185">Reference proteome</keyword>
<dbReference type="AlphaFoldDB" id="A0A8I6RR48"/>
<dbReference type="GO" id="GO:0097192">
    <property type="term" value="P:extrinsic apoptotic signaling pathway in absence of ligand"/>
    <property type="evidence" value="ECO:0007669"/>
    <property type="project" value="TreeGrafter"/>
</dbReference>
<dbReference type="Gene3D" id="1.10.437.10">
    <property type="entry name" value="Blc2-like"/>
    <property type="match status" value="1"/>
</dbReference>
<accession>A0A8I6RR48</accession>
<evidence type="ECO:0000256" key="5">
    <source>
        <dbReference type="ARBA" id="ARBA00022989"/>
    </source>
</evidence>
<dbReference type="InterPro" id="IPR002475">
    <property type="entry name" value="Bcl2-like"/>
</dbReference>
<dbReference type="SUPFAM" id="SSF56854">
    <property type="entry name" value="Bcl-2 inhibitors of programmed cell death"/>
    <property type="match status" value="1"/>
</dbReference>
<evidence type="ECO:0000256" key="7">
    <source>
        <dbReference type="SAM" id="Phobius"/>
    </source>
</evidence>
<dbReference type="CDD" id="cd06845">
    <property type="entry name" value="Bcl-2_like"/>
    <property type="match status" value="1"/>
</dbReference>
<evidence type="ECO:0000256" key="4">
    <source>
        <dbReference type="ARBA" id="ARBA00022703"/>
    </source>
</evidence>
<evidence type="ECO:0000313" key="10">
    <source>
        <dbReference type="Proteomes" id="UP000494040"/>
    </source>
</evidence>
<dbReference type="GO" id="GO:0051400">
    <property type="term" value="F:BH domain binding"/>
    <property type="evidence" value="ECO:0007669"/>
    <property type="project" value="TreeGrafter"/>
</dbReference>
<dbReference type="InterPro" id="IPR026298">
    <property type="entry name" value="Bcl-2_fam"/>
</dbReference>
<feature type="domain" description="Bcl-2 Bcl-2 homology region 1-3" evidence="8">
    <location>
        <begin position="124"/>
        <end position="229"/>
    </location>
</feature>
<dbReference type="EnsemblMetazoa" id="XM_014392540.2">
    <property type="protein sequence ID" value="XP_014248026.1"/>
    <property type="gene ID" value="LOC106665808"/>
</dbReference>
<sequence>MARPTIRIVVSDAGGGEDSFLATRPSGAGRRKLSSPATLLGPRPISRRFSNVGLTARKFSHSLGWGSSAAQAEIVSQGRALCIQYIRSRLKRSGVFTKKCGLQRLRSTASLPGGYVVRQVLPDLISIGTELERLHPKVYTNVGRQISTLPGGAAASEKALASGLAAVAKELCQGPITWATVVSLYAIAGGLAVDCVRGGHPEYMTSLVEAMSVAVEEELASWIADNGGWPGLCSYCKPLSPEVSLSAFLALLGALIGTAFLIILLLRLFGRFKAYIH</sequence>
<dbReference type="PANTHER" id="PTHR11256">
    <property type="entry name" value="BCL-2 RELATED"/>
    <property type="match status" value="1"/>
</dbReference>
<feature type="transmembrane region" description="Helical" evidence="7">
    <location>
        <begin position="245"/>
        <end position="269"/>
    </location>
</feature>
<dbReference type="RefSeq" id="XP_014248026.1">
    <property type="nucleotide sequence ID" value="XM_014392540.2"/>
</dbReference>